<sequence>MPNNSALRSPAAQNLLAAAVAGLGVLARPARIPTWARRGLTVANTAGTAGSLFMTDKAAENSDALGLKPVNTKRDVAVTSGSAIAAAAGSLSLLSSGSGLKLDAKAENYLLKKGVRHPRIWMAVAAVGLVFAIKSFQDAAARTADTAASKLAEKQADKQGSAGQVTAGTAKPAVARSSFVPATTASASSDNKSTVGSADQSTNNGQNRSDKASDEATGTGGSDALRAEASRPAAGSATPEGASDAPGAAPAGDVDDTPIWKNVTDNRGASTDNSDEGWNRAAGDNSDGPSTQHADHGSDAFGTGNNGATDGSDASGHRPSLFEQQLVETTVDDVDEPNPTDLSTEDEKKS</sequence>
<evidence type="ECO:0000313" key="3">
    <source>
        <dbReference type="Proteomes" id="UP000320806"/>
    </source>
</evidence>
<dbReference type="OrthoDB" id="5149112at2"/>
<keyword evidence="3" id="KW-1185">Reference proteome</keyword>
<comment type="caution">
    <text evidence="2">The sequence shown here is derived from an EMBL/GenBank/DDBJ whole genome shotgun (WGS) entry which is preliminary data.</text>
</comment>
<feature type="compositionally biased region" description="Low complexity" evidence="1">
    <location>
        <begin position="239"/>
        <end position="252"/>
    </location>
</feature>
<feature type="region of interest" description="Disordered" evidence="1">
    <location>
        <begin position="181"/>
        <end position="350"/>
    </location>
</feature>
<gene>
    <name evidence="2" type="ORF">FB459_3426</name>
</gene>
<dbReference type="RefSeq" id="WP_141929287.1">
    <property type="nucleotide sequence ID" value="NZ_BAABCI010000023.1"/>
</dbReference>
<feature type="compositionally biased region" description="Polar residues" evidence="1">
    <location>
        <begin position="181"/>
        <end position="207"/>
    </location>
</feature>
<evidence type="ECO:0000256" key="1">
    <source>
        <dbReference type="SAM" id="MobiDB-lite"/>
    </source>
</evidence>
<dbReference type="EMBL" id="VFMO01000001">
    <property type="protein sequence ID" value="TQJ15852.1"/>
    <property type="molecule type" value="Genomic_DNA"/>
</dbReference>
<name>A0A542EKH5_9MICO</name>
<feature type="compositionally biased region" description="Polar residues" evidence="1">
    <location>
        <begin position="263"/>
        <end position="272"/>
    </location>
</feature>
<protein>
    <submittedName>
        <fullName evidence="2">Uncharacterized protein</fullName>
    </submittedName>
</protein>
<dbReference type="Proteomes" id="UP000320806">
    <property type="component" value="Unassembled WGS sequence"/>
</dbReference>
<proteinExistence type="predicted"/>
<dbReference type="AlphaFoldDB" id="A0A542EKH5"/>
<reference evidence="2 3" key="1">
    <citation type="submission" date="2019-06" db="EMBL/GenBank/DDBJ databases">
        <title>Sequencing the genomes of 1000 actinobacteria strains.</title>
        <authorList>
            <person name="Klenk H.-P."/>
        </authorList>
    </citation>
    <scope>NUCLEOTIDE SEQUENCE [LARGE SCALE GENOMIC DNA]</scope>
    <source>
        <strain evidence="2 3">DSM 19828</strain>
    </source>
</reference>
<evidence type="ECO:0000313" key="2">
    <source>
        <dbReference type="EMBL" id="TQJ15852.1"/>
    </source>
</evidence>
<organism evidence="2 3">
    <name type="scientific">Yimella lutea</name>
    <dbReference type="NCBI Taxonomy" id="587872"/>
    <lineage>
        <taxon>Bacteria</taxon>
        <taxon>Bacillati</taxon>
        <taxon>Actinomycetota</taxon>
        <taxon>Actinomycetes</taxon>
        <taxon>Micrococcales</taxon>
        <taxon>Dermacoccaceae</taxon>
        <taxon>Yimella</taxon>
    </lineage>
</organism>
<accession>A0A542EKH5</accession>